<keyword evidence="1" id="KW-0067">ATP-binding</keyword>
<feature type="compositionally biased region" description="Low complexity" evidence="2">
    <location>
        <begin position="58"/>
        <end position="83"/>
    </location>
</feature>
<evidence type="ECO:0000313" key="3">
    <source>
        <dbReference type="EMBL" id="KAG8086543.1"/>
    </source>
</evidence>
<evidence type="ECO:0000256" key="1">
    <source>
        <dbReference type="PROSITE-ProRule" id="PRU10141"/>
    </source>
</evidence>
<dbReference type="PROSITE" id="PS00107">
    <property type="entry name" value="PROTEIN_KINASE_ATP"/>
    <property type="match status" value="1"/>
</dbReference>
<keyword evidence="1" id="KW-0547">Nucleotide-binding</keyword>
<dbReference type="Proteomes" id="UP000729402">
    <property type="component" value="Unassembled WGS sequence"/>
</dbReference>
<dbReference type="InterPro" id="IPR017441">
    <property type="entry name" value="Protein_kinase_ATP_BS"/>
</dbReference>
<evidence type="ECO:0000313" key="4">
    <source>
        <dbReference type="Proteomes" id="UP000729402"/>
    </source>
</evidence>
<dbReference type="GO" id="GO:0005524">
    <property type="term" value="F:ATP binding"/>
    <property type="evidence" value="ECO:0007669"/>
    <property type="project" value="UniProtKB-UniRule"/>
</dbReference>
<reference evidence="3" key="1">
    <citation type="journal article" date="2021" name="bioRxiv">
        <title>Whole Genome Assembly and Annotation of Northern Wild Rice, Zizania palustris L., Supports a Whole Genome Duplication in the Zizania Genus.</title>
        <authorList>
            <person name="Haas M."/>
            <person name="Kono T."/>
            <person name="Macchietto M."/>
            <person name="Millas R."/>
            <person name="McGilp L."/>
            <person name="Shao M."/>
            <person name="Duquette J."/>
            <person name="Hirsch C.N."/>
            <person name="Kimball J."/>
        </authorList>
    </citation>
    <scope>NUCLEOTIDE SEQUENCE</scope>
    <source>
        <tissue evidence="3">Fresh leaf tissue</tissue>
    </source>
</reference>
<feature type="region of interest" description="Disordered" evidence="2">
    <location>
        <begin position="58"/>
        <end position="91"/>
    </location>
</feature>
<organism evidence="3 4">
    <name type="scientific">Zizania palustris</name>
    <name type="common">Northern wild rice</name>
    <dbReference type="NCBI Taxonomy" id="103762"/>
    <lineage>
        <taxon>Eukaryota</taxon>
        <taxon>Viridiplantae</taxon>
        <taxon>Streptophyta</taxon>
        <taxon>Embryophyta</taxon>
        <taxon>Tracheophyta</taxon>
        <taxon>Spermatophyta</taxon>
        <taxon>Magnoliopsida</taxon>
        <taxon>Liliopsida</taxon>
        <taxon>Poales</taxon>
        <taxon>Poaceae</taxon>
        <taxon>BOP clade</taxon>
        <taxon>Oryzoideae</taxon>
        <taxon>Oryzeae</taxon>
        <taxon>Zizaniinae</taxon>
        <taxon>Zizania</taxon>
    </lineage>
</organism>
<name>A0A8J5W9Y7_ZIZPA</name>
<evidence type="ECO:0000256" key="2">
    <source>
        <dbReference type="SAM" id="MobiDB-lite"/>
    </source>
</evidence>
<comment type="caution">
    <text evidence="3">The sequence shown here is derived from an EMBL/GenBank/DDBJ whole genome shotgun (WGS) entry which is preliminary data.</text>
</comment>
<reference evidence="3" key="2">
    <citation type="submission" date="2021-02" db="EMBL/GenBank/DDBJ databases">
        <authorList>
            <person name="Kimball J.A."/>
            <person name="Haas M.W."/>
            <person name="Macchietto M."/>
            <person name="Kono T."/>
            <person name="Duquette J."/>
            <person name="Shao M."/>
        </authorList>
    </citation>
    <scope>NUCLEOTIDE SEQUENCE</scope>
    <source>
        <tissue evidence="3">Fresh leaf tissue</tissue>
    </source>
</reference>
<feature type="binding site" evidence="1">
    <location>
        <position position="45"/>
    </location>
    <ligand>
        <name>ATP</name>
        <dbReference type="ChEBI" id="CHEBI:30616"/>
    </ligand>
</feature>
<dbReference type="EMBL" id="JAAALK010000082">
    <property type="protein sequence ID" value="KAG8086543.1"/>
    <property type="molecule type" value="Genomic_DNA"/>
</dbReference>
<dbReference type="OrthoDB" id="40902at2759"/>
<accession>A0A8J5W9Y7</accession>
<gene>
    <name evidence="3" type="ORF">GUJ93_ZPchr0010g9086</name>
</gene>
<dbReference type="AlphaFoldDB" id="A0A8J5W9Y7"/>
<sequence>MGRVLGRSMEDVRATYTFGSELGRGQFGVTYLATHKPTGRRYACKSIAAGASSRTRTTTSAGRCRSCTTSPATATSSSCGAPTRLRGPPLR</sequence>
<protein>
    <recommendedName>
        <fullName evidence="5">Protein kinase domain-containing protein</fullName>
    </recommendedName>
</protein>
<evidence type="ECO:0008006" key="5">
    <source>
        <dbReference type="Google" id="ProtNLM"/>
    </source>
</evidence>
<proteinExistence type="predicted"/>
<keyword evidence="4" id="KW-1185">Reference proteome</keyword>